<comment type="subunit">
    <text evidence="3">Homotrimer; associates with NifD.</text>
</comment>
<proteinExistence type="inferred from homology"/>
<dbReference type="Pfam" id="PF03206">
    <property type="entry name" value="NifW"/>
    <property type="match status" value="1"/>
</dbReference>
<comment type="function">
    <text evidence="1">May protect the nitrogenase Fe-Mo protein from oxidative damage.</text>
</comment>
<organism evidence="6 7">
    <name type="scientific">Pectobacterium peruviense</name>
    <dbReference type="NCBI Taxonomy" id="2066479"/>
    <lineage>
        <taxon>Bacteria</taxon>
        <taxon>Pseudomonadati</taxon>
        <taxon>Pseudomonadota</taxon>
        <taxon>Gammaproteobacteria</taxon>
        <taxon>Enterobacterales</taxon>
        <taxon>Pectobacteriaceae</taxon>
        <taxon>Pectobacterium</taxon>
    </lineage>
</organism>
<name>A0ABX4S170_9GAMM</name>
<dbReference type="EMBL" id="LXFV01000058">
    <property type="protein sequence ID" value="PKX84257.1"/>
    <property type="molecule type" value="Genomic_DNA"/>
</dbReference>
<dbReference type="InterPro" id="IPR004893">
    <property type="entry name" value="NifW"/>
</dbReference>
<gene>
    <name evidence="6" type="ORF">A0G03_04260</name>
</gene>
<keyword evidence="7" id="KW-1185">Reference proteome</keyword>
<evidence type="ECO:0000313" key="6">
    <source>
        <dbReference type="EMBL" id="PKX84257.1"/>
    </source>
</evidence>
<comment type="caution">
    <text evidence="6">The sequence shown here is derived from an EMBL/GenBank/DDBJ whole genome shotgun (WGS) entry which is preliminary data.</text>
</comment>
<evidence type="ECO:0000256" key="5">
    <source>
        <dbReference type="ARBA" id="ARBA00023231"/>
    </source>
</evidence>
<evidence type="ECO:0000256" key="4">
    <source>
        <dbReference type="ARBA" id="ARBA00016274"/>
    </source>
</evidence>
<sequence>MEWFYQLPGVNELESAEAFFDFFSVPYDPHALQICSLSVLSDFHRRLRAAVPLRNTLEAVQDADWQLARRLLAESYHCYQPEVTP</sequence>
<reference evidence="6 7" key="1">
    <citation type="submission" date="2016-04" db="EMBL/GenBank/DDBJ databases">
        <title>New species of Pectobacterium.</title>
        <authorList>
            <person name="Waleron M."/>
            <person name="Misztak A.E."/>
            <person name="Waleron K."/>
        </authorList>
    </citation>
    <scope>NUCLEOTIDE SEQUENCE [LARGE SCALE GENOMIC DNA]</scope>
    <source>
        <strain evidence="6 7">IFB5232</strain>
    </source>
</reference>
<evidence type="ECO:0000256" key="3">
    <source>
        <dbReference type="ARBA" id="ARBA00011284"/>
    </source>
</evidence>
<accession>A0ABX4S170</accession>
<evidence type="ECO:0000256" key="2">
    <source>
        <dbReference type="ARBA" id="ARBA00008351"/>
    </source>
</evidence>
<comment type="similarity">
    <text evidence="2">Belongs to the NifW family.</text>
</comment>
<protein>
    <recommendedName>
        <fullName evidence="4">Nitrogenase-stabilizing/protective protein NifW</fullName>
    </recommendedName>
</protein>
<keyword evidence="5" id="KW-0535">Nitrogen fixation</keyword>
<dbReference type="RefSeq" id="WP_048259555.1">
    <property type="nucleotide sequence ID" value="NZ_AODU01000010.1"/>
</dbReference>
<dbReference type="Proteomes" id="UP000234468">
    <property type="component" value="Unassembled WGS sequence"/>
</dbReference>
<evidence type="ECO:0000256" key="1">
    <source>
        <dbReference type="ARBA" id="ARBA00002247"/>
    </source>
</evidence>
<evidence type="ECO:0000313" key="7">
    <source>
        <dbReference type="Proteomes" id="UP000234468"/>
    </source>
</evidence>